<feature type="region of interest" description="Disordered" evidence="1">
    <location>
        <begin position="279"/>
        <end position="298"/>
    </location>
</feature>
<dbReference type="RefSeq" id="WP_224190776.1">
    <property type="nucleotide sequence ID" value="NZ_JAIRAU010000002.1"/>
</dbReference>
<feature type="chain" id="PRO_5045365109" evidence="2">
    <location>
        <begin position="26"/>
        <end position="298"/>
    </location>
</feature>
<accession>A0ABS7TLC1</accession>
<dbReference type="PANTHER" id="PTHR48079">
    <property type="entry name" value="PROTEIN YEEZ"/>
    <property type="match status" value="1"/>
</dbReference>
<feature type="domain" description="NAD-dependent epimerase/dehydratase" evidence="3">
    <location>
        <begin position="10"/>
        <end position="218"/>
    </location>
</feature>
<evidence type="ECO:0000313" key="4">
    <source>
        <dbReference type="EMBL" id="MBZ5708999.1"/>
    </source>
</evidence>
<dbReference type="Gene3D" id="3.40.50.720">
    <property type="entry name" value="NAD(P)-binding Rossmann-like Domain"/>
    <property type="match status" value="1"/>
</dbReference>
<comment type="caution">
    <text evidence="4">The sequence shown here is derived from an EMBL/GenBank/DDBJ whole genome shotgun (WGS) entry which is preliminary data.</text>
</comment>
<dbReference type="Proteomes" id="UP001139031">
    <property type="component" value="Unassembled WGS sequence"/>
</dbReference>
<name>A0ABS7TLC1_9BACT</name>
<feature type="signal peptide" evidence="2">
    <location>
        <begin position="1"/>
        <end position="25"/>
    </location>
</feature>
<reference evidence="4" key="1">
    <citation type="submission" date="2021-08" db="EMBL/GenBank/DDBJ databases">
        <authorList>
            <person name="Stevens D.C."/>
        </authorList>
    </citation>
    <scope>NUCLEOTIDE SEQUENCE</scope>
    <source>
        <strain evidence="4">DSM 53165</strain>
    </source>
</reference>
<keyword evidence="2" id="KW-0732">Signal</keyword>
<evidence type="ECO:0000256" key="1">
    <source>
        <dbReference type="SAM" id="MobiDB-lite"/>
    </source>
</evidence>
<dbReference type="EMBL" id="JAIRAU010000002">
    <property type="protein sequence ID" value="MBZ5708999.1"/>
    <property type="molecule type" value="Genomic_DNA"/>
</dbReference>
<evidence type="ECO:0000259" key="3">
    <source>
        <dbReference type="Pfam" id="PF01370"/>
    </source>
</evidence>
<dbReference type="InterPro" id="IPR051783">
    <property type="entry name" value="NAD(P)-dependent_oxidoreduct"/>
</dbReference>
<dbReference type="Pfam" id="PF01370">
    <property type="entry name" value="Epimerase"/>
    <property type="match status" value="1"/>
</dbReference>
<dbReference type="InterPro" id="IPR001509">
    <property type="entry name" value="Epimerase_deHydtase"/>
</dbReference>
<organism evidence="4 5">
    <name type="scientific">Nannocystis pusilla</name>
    <dbReference type="NCBI Taxonomy" id="889268"/>
    <lineage>
        <taxon>Bacteria</taxon>
        <taxon>Pseudomonadati</taxon>
        <taxon>Myxococcota</taxon>
        <taxon>Polyangia</taxon>
        <taxon>Nannocystales</taxon>
        <taxon>Nannocystaceae</taxon>
        <taxon>Nannocystis</taxon>
    </lineage>
</organism>
<sequence>MLAGVRPVAVVGAGFLGAPVAAALAATAGPADPPVLATTRSGTWPNGHVPEGIQVRPLDVVAASAGELAAALAGARALVVCYAPGKQQDRRDLYIEGTRRLLAAAAALPLARLVYTSSTSALPDRDEWLDDDCPDWPVEPRGRVQREAEELVREAGVRHDLPWTILRLGGLYGPGRELFRLYRGAPDDGVLPGDGMQPTNLIHRDDAVQAVLAALALPPGRRAVVNVVDDDHTPRREIFARLAELAGRPPPRWERPATAAASGKRVGNARLKELLRVKLLHPSHTPESPRSCTPPPGG</sequence>
<dbReference type="InterPro" id="IPR036291">
    <property type="entry name" value="NAD(P)-bd_dom_sf"/>
</dbReference>
<proteinExistence type="predicted"/>
<evidence type="ECO:0000256" key="2">
    <source>
        <dbReference type="SAM" id="SignalP"/>
    </source>
</evidence>
<dbReference type="PANTHER" id="PTHR48079:SF6">
    <property type="entry name" value="NAD(P)-BINDING DOMAIN-CONTAINING PROTEIN-RELATED"/>
    <property type="match status" value="1"/>
</dbReference>
<gene>
    <name evidence="4" type="ORF">K7C98_06995</name>
</gene>
<protein>
    <submittedName>
        <fullName evidence="4">NAD(P)H-binding protein</fullName>
    </submittedName>
</protein>
<keyword evidence="5" id="KW-1185">Reference proteome</keyword>
<dbReference type="SUPFAM" id="SSF51735">
    <property type="entry name" value="NAD(P)-binding Rossmann-fold domains"/>
    <property type="match status" value="1"/>
</dbReference>
<evidence type="ECO:0000313" key="5">
    <source>
        <dbReference type="Proteomes" id="UP001139031"/>
    </source>
</evidence>